<dbReference type="GO" id="GO:0004519">
    <property type="term" value="F:endonuclease activity"/>
    <property type="evidence" value="ECO:0007669"/>
    <property type="project" value="UniProtKB-KW"/>
</dbReference>
<dbReference type="Gene3D" id="3.40.570.10">
    <property type="entry name" value="Extracellular Endonuclease, subunit A"/>
    <property type="match status" value="1"/>
</dbReference>
<feature type="domain" description="DNA/RNA non-specific endonuclease/pyrophosphatase/phosphodiesterase" evidence="4">
    <location>
        <begin position="262"/>
        <end position="483"/>
    </location>
</feature>
<feature type="signal peptide" evidence="2">
    <location>
        <begin position="1"/>
        <end position="30"/>
    </location>
</feature>
<dbReference type="InterPro" id="IPR001604">
    <property type="entry name" value="Endo_G_ENPP1-like_dom"/>
</dbReference>
<accession>A0ABU3GV42</accession>
<evidence type="ECO:0000259" key="3">
    <source>
        <dbReference type="SMART" id="SM00477"/>
    </source>
</evidence>
<dbReference type="Pfam" id="PF01223">
    <property type="entry name" value="Endonuclease_NS"/>
    <property type="match status" value="1"/>
</dbReference>
<dbReference type="InterPro" id="IPR044929">
    <property type="entry name" value="DNA/RNA_non-sp_Endonuclease_sf"/>
</dbReference>
<keyword evidence="6" id="KW-1185">Reference proteome</keyword>
<dbReference type="SMART" id="SM00477">
    <property type="entry name" value="NUC"/>
    <property type="match status" value="1"/>
</dbReference>
<dbReference type="SUPFAM" id="SSF54060">
    <property type="entry name" value="His-Me finger endonucleases"/>
    <property type="match status" value="1"/>
</dbReference>
<gene>
    <name evidence="5" type="ORF">QE417_002723</name>
</gene>
<sequence length="496" mass="53021">MIFVVLKIKNMKLKFLLIPLLASLAFVSCKKDTLYNNEAADSLKVKLAPYALTEDFEANSKPGYAAADINLKIGSWNFDEALVGNLAADAKNGNYSVRLRSGKISMNFDVSGVSQISFKHGKYGSDATVGWQLLISRDGGSTYTQLGADYTETTNALVTETVSIASTGPVRFQFKKLTTSPAASRINLDDITIIGFGNPGVTLSDTDPDDGGSTGGGSTSPTTPRGVTLGADAPPATGDNSNLLFGNPSNATTVSADNFFIDAGYYVESYSKTRGTPNWVSWHIDATNITNAVKRIDNFAGFTGLPTDFYQVQSNSYVNSGFDRGHNCPSGDRTSSTNANYATFLMTNMIPQAPQNNQQTWNFMEQDLRTQITAGNEVYVIMGSYGTGGIGKNSNAIVNSIDNGRVIVPSNVWKVAIIIPNGNGDLIRAANTGSVKIVAVNTPNRNDTNVSWRTYTTTVRDIEAKVSAANGSPFNLFSNLPQNVQDALETQTGAGI</sequence>
<reference evidence="6" key="1">
    <citation type="submission" date="2023-07" db="EMBL/GenBank/DDBJ databases">
        <title>Functional and genomic diversity of the sorghum phyllosphere microbiome.</title>
        <authorList>
            <person name="Shade A."/>
        </authorList>
    </citation>
    <scope>NUCLEOTIDE SEQUENCE [LARGE SCALE GENOMIC DNA]</scope>
    <source>
        <strain evidence="6">SORGH_AS_0422</strain>
    </source>
</reference>
<protein>
    <submittedName>
        <fullName evidence="5">Endonuclease G</fullName>
    </submittedName>
</protein>
<comment type="caution">
    <text evidence="5">The sequence shown here is derived from an EMBL/GenBank/DDBJ whole genome shotgun (WGS) entry which is preliminary data.</text>
</comment>
<dbReference type="Proteomes" id="UP001258315">
    <property type="component" value="Unassembled WGS sequence"/>
</dbReference>
<dbReference type="EMBL" id="JAVLVU010000001">
    <property type="protein sequence ID" value="MDT3403651.1"/>
    <property type="molecule type" value="Genomic_DNA"/>
</dbReference>
<dbReference type="InterPro" id="IPR040255">
    <property type="entry name" value="Non-specific_endonuclease"/>
</dbReference>
<dbReference type="InterPro" id="IPR020821">
    <property type="entry name" value="ENPP1-3/EXOG-like_nuc-like"/>
</dbReference>
<feature type="domain" description="ENPP1-3/EXOG-like endonuclease/phosphodiesterase" evidence="3">
    <location>
        <begin position="263"/>
        <end position="469"/>
    </location>
</feature>
<dbReference type="PANTHER" id="PTHR13966">
    <property type="entry name" value="ENDONUCLEASE RELATED"/>
    <property type="match status" value="1"/>
</dbReference>
<dbReference type="PANTHER" id="PTHR13966:SF5">
    <property type="entry name" value="ENDONUCLEASE G, MITOCHONDRIAL"/>
    <property type="match status" value="1"/>
</dbReference>
<dbReference type="PROSITE" id="PS51257">
    <property type="entry name" value="PROKAR_LIPOPROTEIN"/>
    <property type="match status" value="1"/>
</dbReference>
<proteinExistence type="predicted"/>
<evidence type="ECO:0000259" key="4">
    <source>
        <dbReference type="SMART" id="SM00892"/>
    </source>
</evidence>
<keyword evidence="2" id="KW-0732">Signal</keyword>
<organism evidence="5 6">
    <name type="scientific">Mucilaginibacter terrae</name>
    <dbReference type="NCBI Taxonomy" id="1955052"/>
    <lineage>
        <taxon>Bacteria</taxon>
        <taxon>Pseudomonadati</taxon>
        <taxon>Bacteroidota</taxon>
        <taxon>Sphingobacteriia</taxon>
        <taxon>Sphingobacteriales</taxon>
        <taxon>Sphingobacteriaceae</taxon>
        <taxon>Mucilaginibacter</taxon>
    </lineage>
</organism>
<evidence type="ECO:0000256" key="2">
    <source>
        <dbReference type="SAM" id="SignalP"/>
    </source>
</evidence>
<name>A0ABU3GV42_9SPHI</name>
<feature type="region of interest" description="Disordered" evidence="1">
    <location>
        <begin position="202"/>
        <end position="242"/>
    </location>
</feature>
<keyword evidence="5" id="KW-0540">Nuclease</keyword>
<dbReference type="InterPro" id="IPR044925">
    <property type="entry name" value="His-Me_finger_sf"/>
</dbReference>
<keyword evidence="5" id="KW-0378">Hydrolase</keyword>
<dbReference type="SMART" id="SM00892">
    <property type="entry name" value="Endonuclease_NS"/>
    <property type="match status" value="1"/>
</dbReference>
<evidence type="ECO:0000256" key="1">
    <source>
        <dbReference type="SAM" id="MobiDB-lite"/>
    </source>
</evidence>
<evidence type="ECO:0000313" key="6">
    <source>
        <dbReference type="Proteomes" id="UP001258315"/>
    </source>
</evidence>
<feature type="chain" id="PRO_5046236056" evidence="2">
    <location>
        <begin position="31"/>
        <end position="496"/>
    </location>
</feature>
<evidence type="ECO:0000313" key="5">
    <source>
        <dbReference type="EMBL" id="MDT3403651.1"/>
    </source>
</evidence>
<keyword evidence="5" id="KW-0255">Endonuclease</keyword>